<reference evidence="1 2" key="1">
    <citation type="submission" date="2018-07" db="EMBL/GenBank/DDBJ databases">
        <title>Genome sequences of Haloplanus aerogenes JCM 16430T.</title>
        <authorList>
            <person name="Kim Y.B."/>
            <person name="Roh S.W."/>
        </authorList>
    </citation>
    <scope>NUCLEOTIDE SEQUENCE [LARGE SCALE GENOMIC DNA]</scope>
    <source>
        <strain evidence="1 2">JCM 16430</strain>
    </source>
</reference>
<gene>
    <name evidence="1" type="ORF">DU502_09015</name>
</gene>
<dbReference type="OrthoDB" id="134269at2157"/>
<dbReference type="AlphaFoldDB" id="A0A3G8QSH2"/>
<protein>
    <recommendedName>
        <fullName evidence="3">LVIVD repeat-containing protein</fullName>
    </recommendedName>
</protein>
<dbReference type="EMBL" id="CP034145">
    <property type="protein sequence ID" value="AZH25513.1"/>
    <property type="molecule type" value="Genomic_DNA"/>
</dbReference>
<evidence type="ECO:0000313" key="1">
    <source>
        <dbReference type="EMBL" id="AZH25513.1"/>
    </source>
</evidence>
<dbReference type="KEGG" id="haer:DU502_09015"/>
<dbReference type="Proteomes" id="UP000282007">
    <property type="component" value="Chromosome"/>
</dbReference>
<evidence type="ECO:0000313" key="2">
    <source>
        <dbReference type="Proteomes" id="UP000282007"/>
    </source>
</evidence>
<proteinExistence type="predicted"/>
<sequence>MVTHDRRTMLRLLGTGVGVSLGAVGRTVATPPENAGGDGGLRLFSDAAVSKAHETVVQGNYAYVATGSDGMSVVDWRNPGRPEVVAEVDLAADIEEHLDIDAPSVEILDVKVDRDVAALANNSGAENPGGISLYDVSDPTDPQFLAQYDPDLGGPAPGANIHNCYLENGYAYLTVAEPWNVDTDGDDQRDKIWFFGDTGVDIADISDPEQPEHASTWLLKDVAPEEAQSSRAPCHDVYVQDDICYAALWDAGTAALDVSDPANPTLVSRFGSALDASDAIPAYDFSEPTGAYLAREWDFTAYLTAPGNAHYVQPSTNGDHVFVGAETFPKDVGVSDPDVDDYGGISVWDTSDLEEPSEITRIAPPVIDEDDSGKFFTSHNFDVTANRLHTAWYHGGIHIYDITHPSSPEPIADYDPDGYAFWTAVSGRGFTIGGVYGAVSSEGGLTVLHADRGKKRPPAFEGGVRQANPA</sequence>
<dbReference type="Pfam" id="PF08309">
    <property type="entry name" value="LVIVD"/>
    <property type="match status" value="2"/>
</dbReference>
<name>A0A3G8QSH2_9EURY</name>
<organism evidence="1 2">
    <name type="scientific">Haloplanus aerogenes</name>
    <dbReference type="NCBI Taxonomy" id="660522"/>
    <lineage>
        <taxon>Archaea</taxon>
        <taxon>Methanobacteriati</taxon>
        <taxon>Methanobacteriota</taxon>
        <taxon>Stenosarchaea group</taxon>
        <taxon>Halobacteria</taxon>
        <taxon>Halobacteriales</taxon>
        <taxon>Haloferacaceae</taxon>
        <taxon>Haloplanus</taxon>
    </lineage>
</organism>
<accession>A0A3G8QSH2</accession>
<evidence type="ECO:0008006" key="3">
    <source>
        <dbReference type="Google" id="ProtNLM"/>
    </source>
</evidence>
<dbReference type="InterPro" id="IPR013211">
    <property type="entry name" value="LVIVD"/>
</dbReference>
<keyword evidence="2" id="KW-1185">Reference proteome</keyword>